<dbReference type="PANTHER" id="PTHR34614:SF2">
    <property type="entry name" value="TRANSPOSASE IS4-LIKE DOMAIN-CONTAINING PROTEIN"/>
    <property type="match status" value="1"/>
</dbReference>
<dbReference type="Proteomes" id="UP000239814">
    <property type="component" value="Chromosome"/>
</dbReference>
<reference evidence="2 3" key="1">
    <citation type="submission" date="2018-03" db="EMBL/GenBank/DDBJ databases">
        <title>Characteristics and genome of n-alkane degrading marine bacteria Gordonia iterans isolated from crude oil contaminated in Tae-an, South Korea.</title>
        <authorList>
            <person name="Lee S.-S."/>
            <person name="Kim H."/>
        </authorList>
    </citation>
    <scope>NUCLEOTIDE SEQUENCE [LARGE SCALE GENOMIC DNA]</scope>
    <source>
        <strain evidence="2 3">Co17</strain>
    </source>
</reference>
<keyword evidence="3" id="KW-1185">Reference proteome</keyword>
<protein>
    <submittedName>
        <fullName evidence="2">IS1634 family transposase</fullName>
    </submittedName>
</protein>
<gene>
    <name evidence="2" type="ORF">C6V83_10905</name>
</gene>
<name>A0A2S0KGB1_9ACTN</name>
<dbReference type="NCBIfam" id="NF033559">
    <property type="entry name" value="transpos_IS1634"/>
    <property type="match status" value="1"/>
</dbReference>
<proteinExistence type="predicted"/>
<dbReference type="InterPro" id="IPR047654">
    <property type="entry name" value="IS1634_transpos"/>
</dbReference>
<organism evidence="2 3">
    <name type="scientific">Gordonia iterans</name>
    <dbReference type="NCBI Taxonomy" id="1004901"/>
    <lineage>
        <taxon>Bacteria</taxon>
        <taxon>Bacillati</taxon>
        <taxon>Actinomycetota</taxon>
        <taxon>Actinomycetes</taxon>
        <taxon>Mycobacteriales</taxon>
        <taxon>Gordoniaceae</taxon>
        <taxon>Gordonia</taxon>
    </lineage>
</organism>
<sequence length="501" mass="55519">MGLFVRKVRTASGATAVQIVSKERGVRRIVEHIGSAHSPEELAVLLEVADTKLHAGQLAFDLSALAPAKVPAVPEVAGSQSRVLWKVLEQGYRDLGFDKIGTDAFKQLVLARIVEPTSKADTIRVLAELGVPSPSLRTIWRTLTRSVSEDWRTQLASAALGHVTAGGALSVVMYDVTTLYFEAENEETFRKVGMSKERRVDPQILVGMLVDPTGFPLEVHSFAGNRAETSTLLPVLTRFRERHHGADVVVVADAGMLSAANLNALQEAGFDFIVGSRTGSAPRDLAEHYERRGTYLRDGQTIETKRTMGTGAHARTRRVVWHYSRKRERRDNITLNKQIERAQDIADGRRRPKKDRFVALGNQPGVNWDAVDKARSYLGLKGYVTSLSKDTLSGEQVVAAYHDLFRVEESFRMAKSDLRARPMFHHQRDSIEAHLTIVFAALAVTRHLTDTTGYSIKRIITTLRPVRDVMIRVRGQHVMAETPLDGTAAYIIAKLHASTGH</sequence>
<dbReference type="RefSeq" id="WP_105942419.1">
    <property type="nucleotide sequence ID" value="NZ_CP027433.1"/>
</dbReference>
<dbReference type="InterPro" id="IPR012337">
    <property type="entry name" value="RNaseH-like_sf"/>
</dbReference>
<accession>A0A2S0KGB1</accession>
<dbReference type="SUPFAM" id="SSF53098">
    <property type="entry name" value="Ribonuclease H-like"/>
    <property type="match status" value="1"/>
</dbReference>
<dbReference type="AlphaFoldDB" id="A0A2S0KGB1"/>
<dbReference type="Pfam" id="PF01609">
    <property type="entry name" value="DDE_Tnp_1"/>
    <property type="match status" value="1"/>
</dbReference>
<dbReference type="GO" id="GO:0004803">
    <property type="term" value="F:transposase activity"/>
    <property type="evidence" value="ECO:0007669"/>
    <property type="project" value="InterPro"/>
</dbReference>
<dbReference type="EMBL" id="CP027433">
    <property type="protein sequence ID" value="AVM00703.1"/>
    <property type="molecule type" value="Genomic_DNA"/>
</dbReference>
<dbReference type="GO" id="GO:0003677">
    <property type="term" value="F:DNA binding"/>
    <property type="evidence" value="ECO:0007669"/>
    <property type="project" value="InterPro"/>
</dbReference>
<feature type="domain" description="Transposase IS4-like" evidence="1">
    <location>
        <begin position="175"/>
        <end position="442"/>
    </location>
</feature>
<dbReference type="InterPro" id="IPR002559">
    <property type="entry name" value="Transposase_11"/>
</dbReference>
<dbReference type="PANTHER" id="PTHR34614">
    <property type="match status" value="1"/>
</dbReference>
<dbReference type="KEGG" id="git:C6V83_10905"/>
<evidence type="ECO:0000313" key="3">
    <source>
        <dbReference type="Proteomes" id="UP000239814"/>
    </source>
</evidence>
<evidence type="ECO:0000259" key="1">
    <source>
        <dbReference type="Pfam" id="PF01609"/>
    </source>
</evidence>
<dbReference type="GO" id="GO:0006313">
    <property type="term" value="P:DNA transposition"/>
    <property type="evidence" value="ECO:0007669"/>
    <property type="project" value="InterPro"/>
</dbReference>
<evidence type="ECO:0000313" key="2">
    <source>
        <dbReference type="EMBL" id="AVM00703.1"/>
    </source>
</evidence>
<dbReference type="OrthoDB" id="3722616at2"/>